<evidence type="ECO:0000313" key="3">
    <source>
        <dbReference type="Proteomes" id="UP000538031"/>
    </source>
</evidence>
<feature type="non-terminal residue" evidence="2">
    <location>
        <position position="1"/>
    </location>
</feature>
<sequence>ETGKAYEVSASKSSGSAESQVPIYALLGVVTLVLHFRKNKHKFLF</sequence>
<dbReference type="AlphaFoldDB" id="A0A7J4MXR4"/>
<name>A0A7J4MXR4_METTF</name>
<keyword evidence="1" id="KW-0472">Membrane</keyword>
<proteinExistence type="predicted"/>
<feature type="transmembrane region" description="Helical" evidence="1">
    <location>
        <begin position="20"/>
        <end position="36"/>
    </location>
</feature>
<protein>
    <submittedName>
        <fullName evidence="2">Uncharacterized protein</fullName>
    </submittedName>
</protein>
<dbReference type="Proteomes" id="UP000538031">
    <property type="component" value="Unassembled WGS sequence"/>
</dbReference>
<reference evidence="3" key="1">
    <citation type="journal article" date="2020" name="bioRxiv">
        <title>A rank-normalized archaeal taxonomy based on genome phylogeny resolves widespread incomplete and uneven classifications.</title>
        <authorList>
            <person name="Rinke C."/>
            <person name="Chuvochina M."/>
            <person name="Mussig A.J."/>
            <person name="Chaumeil P.-A."/>
            <person name="Waite D.W."/>
            <person name="Whitman W.B."/>
            <person name="Parks D.H."/>
            <person name="Hugenholtz P."/>
        </authorList>
    </citation>
    <scope>NUCLEOTIDE SEQUENCE [LARGE SCALE GENOMIC DNA]</scope>
</reference>
<dbReference type="EMBL" id="DUHT01000088">
    <property type="protein sequence ID" value="HIH65518.1"/>
    <property type="molecule type" value="Genomic_DNA"/>
</dbReference>
<comment type="caution">
    <text evidence="2">The sequence shown here is derived from an EMBL/GenBank/DDBJ whole genome shotgun (WGS) entry which is preliminary data.</text>
</comment>
<evidence type="ECO:0000313" key="2">
    <source>
        <dbReference type="EMBL" id="HIH65518.1"/>
    </source>
</evidence>
<keyword evidence="1" id="KW-1133">Transmembrane helix</keyword>
<gene>
    <name evidence="2" type="ORF">HA285_08015</name>
</gene>
<keyword evidence="1" id="KW-0812">Transmembrane</keyword>
<accession>A0A7J4MXR4</accession>
<organism evidence="2 3">
    <name type="scientific">Methanothermobacter thermautotrophicus</name>
    <name type="common">Methanobacterium thermoformicicum</name>
    <dbReference type="NCBI Taxonomy" id="145262"/>
    <lineage>
        <taxon>Archaea</taxon>
        <taxon>Methanobacteriati</taxon>
        <taxon>Methanobacteriota</taxon>
        <taxon>Methanomada group</taxon>
        <taxon>Methanobacteria</taxon>
        <taxon>Methanobacteriales</taxon>
        <taxon>Methanobacteriaceae</taxon>
        <taxon>Methanothermobacter</taxon>
    </lineage>
</organism>
<evidence type="ECO:0000256" key="1">
    <source>
        <dbReference type="SAM" id="Phobius"/>
    </source>
</evidence>